<dbReference type="EMBL" id="CP017886">
    <property type="protein sequence ID" value="APC15810.1"/>
    <property type="molecule type" value="Genomic_DNA"/>
</dbReference>
<dbReference type="RefSeq" id="WP_071551733.1">
    <property type="nucleotide sequence ID" value="NZ_CP017886.1"/>
</dbReference>
<name>A0A1J0EI66_9PSED</name>
<proteinExistence type="predicted"/>
<evidence type="ECO:0008006" key="4">
    <source>
        <dbReference type="Google" id="ProtNLM"/>
    </source>
</evidence>
<keyword evidence="1" id="KW-0732">Signal</keyword>
<feature type="signal peptide" evidence="1">
    <location>
        <begin position="1"/>
        <end position="22"/>
    </location>
</feature>
<evidence type="ECO:0000313" key="2">
    <source>
        <dbReference type="EMBL" id="APC15810.1"/>
    </source>
</evidence>
<reference evidence="3" key="1">
    <citation type="submission" date="2016-10" db="EMBL/GenBank/DDBJ databases">
        <title>Pseudomonas frederiksbergensis ERGS4:02 complete genome.</title>
        <authorList>
            <person name="Kumar R."/>
            <person name="Acharya V."/>
            <person name="Singh D."/>
        </authorList>
    </citation>
    <scope>NUCLEOTIDE SEQUENCE [LARGE SCALE GENOMIC DNA]</scope>
    <source>
        <strain evidence="3">ERGS4:02</strain>
    </source>
</reference>
<evidence type="ECO:0000256" key="1">
    <source>
        <dbReference type="SAM" id="SignalP"/>
    </source>
</evidence>
<dbReference type="Proteomes" id="UP000182567">
    <property type="component" value="Chromosome"/>
</dbReference>
<organism evidence="2 3">
    <name type="scientific">Pseudomonas frederiksbergensis</name>
    <dbReference type="NCBI Taxonomy" id="104087"/>
    <lineage>
        <taxon>Bacteria</taxon>
        <taxon>Pseudomonadati</taxon>
        <taxon>Pseudomonadota</taxon>
        <taxon>Gammaproteobacteria</taxon>
        <taxon>Pseudomonadales</taxon>
        <taxon>Pseudomonadaceae</taxon>
        <taxon>Pseudomonas</taxon>
    </lineage>
</organism>
<dbReference type="InterPro" id="IPR010546">
    <property type="entry name" value="DUF1120"/>
</dbReference>
<dbReference type="Pfam" id="PF06551">
    <property type="entry name" value="DUF1120"/>
    <property type="match status" value="1"/>
</dbReference>
<dbReference type="AlphaFoldDB" id="A0A1J0EI66"/>
<protein>
    <recommendedName>
        <fullName evidence="4">DUF1120 domain-containing protein</fullName>
    </recommendedName>
</protein>
<dbReference type="GeneID" id="46908312"/>
<dbReference type="OrthoDB" id="6602106at2"/>
<gene>
    <name evidence="2" type="ORF">BLL42_08715</name>
</gene>
<sequence length="206" mass="21344">MKKYVAALSATALISIAPFALAASSTDLTVTGTITPSACTPSLSSGGIVDHGKVSAKDLNPTQSTVVGQHPMQLTVSCDAATLFALKPIDNKSGTESTNGHFGLGLTNADEKIGFVHLQVKQTLADAQVAQAIGSSDGGVTWDRQNVIDKNKLSSVGATADHNTPIPVKELVMDLEVSTFIARADSLTLTDEATLDGSATIEVKYM</sequence>
<feature type="chain" id="PRO_5009610809" description="DUF1120 domain-containing protein" evidence="1">
    <location>
        <begin position="23"/>
        <end position="206"/>
    </location>
</feature>
<evidence type="ECO:0000313" key="3">
    <source>
        <dbReference type="Proteomes" id="UP000182567"/>
    </source>
</evidence>
<accession>A0A1J0EI66</accession>